<evidence type="ECO:0008006" key="8">
    <source>
        <dbReference type="Google" id="ProtNLM"/>
    </source>
</evidence>
<evidence type="ECO:0000313" key="7">
    <source>
        <dbReference type="Proteomes" id="UP001283361"/>
    </source>
</evidence>
<accession>A0AAE0YHR8</accession>
<proteinExistence type="predicted"/>
<keyword evidence="2 5" id="KW-0812">Transmembrane</keyword>
<keyword evidence="3 5" id="KW-1133">Transmembrane helix</keyword>
<dbReference type="InterPro" id="IPR036259">
    <property type="entry name" value="MFS_trans_sf"/>
</dbReference>
<evidence type="ECO:0000256" key="2">
    <source>
        <dbReference type="ARBA" id="ARBA00022692"/>
    </source>
</evidence>
<evidence type="ECO:0000313" key="6">
    <source>
        <dbReference type="EMBL" id="KAK3746432.1"/>
    </source>
</evidence>
<gene>
    <name evidence="6" type="ORF">RRG08_020069</name>
</gene>
<dbReference type="Proteomes" id="UP001283361">
    <property type="component" value="Unassembled WGS sequence"/>
</dbReference>
<evidence type="ECO:0000256" key="1">
    <source>
        <dbReference type="ARBA" id="ARBA00004141"/>
    </source>
</evidence>
<evidence type="ECO:0000256" key="5">
    <source>
        <dbReference type="SAM" id="Phobius"/>
    </source>
</evidence>
<reference evidence="6" key="1">
    <citation type="journal article" date="2023" name="G3 (Bethesda)">
        <title>A reference genome for the long-term kleptoplast-retaining sea slug Elysia crispata morphotype clarki.</title>
        <authorList>
            <person name="Eastman K.E."/>
            <person name="Pendleton A.L."/>
            <person name="Shaikh M.A."/>
            <person name="Suttiyut T."/>
            <person name="Ogas R."/>
            <person name="Tomko P."/>
            <person name="Gavelis G."/>
            <person name="Widhalm J.R."/>
            <person name="Wisecaver J.H."/>
        </authorList>
    </citation>
    <scope>NUCLEOTIDE SEQUENCE</scope>
    <source>
        <strain evidence="6">ECLA1</strain>
    </source>
</reference>
<dbReference type="Gene3D" id="1.20.1250.20">
    <property type="entry name" value="MFS general substrate transporter like domains"/>
    <property type="match status" value="1"/>
</dbReference>
<feature type="transmembrane region" description="Helical" evidence="5">
    <location>
        <begin position="20"/>
        <end position="43"/>
    </location>
</feature>
<comment type="caution">
    <text evidence="6">The sequence shown here is derived from an EMBL/GenBank/DDBJ whole genome shotgun (WGS) entry which is preliminary data.</text>
</comment>
<organism evidence="6 7">
    <name type="scientific">Elysia crispata</name>
    <name type="common">lettuce slug</name>
    <dbReference type="NCBI Taxonomy" id="231223"/>
    <lineage>
        <taxon>Eukaryota</taxon>
        <taxon>Metazoa</taxon>
        <taxon>Spiralia</taxon>
        <taxon>Lophotrochozoa</taxon>
        <taxon>Mollusca</taxon>
        <taxon>Gastropoda</taxon>
        <taxon>Heterobranchia</taxon>
        <taxon>Euthyneura</taxon>
        <taxon>Panpulmonata</taxon>
        <taxon>Sacoglossa</taxon>
        <taxon>Placobranchoidea</taxon>
        <taxon>Plakobranchidae</taxon>
        <taxon>Elysia</taxon>
    </lineage>
</organism>
<sequence length="282" mass="31544">MDQVMRSLGWMGCYQKVQFILLMIPVFDISFHALSFIFLGRIFDHKCAEIDISNSSFGGGQWMFKTSSDDMNSSLVVTYGKCSVTVTNQSDKLFSSKCVNGYEYSEPRDRSFVSEWDLVCEKGALPEVSQTFMAIGMMIGSGFMVTLADRYGRKPVYVFCHVMYFITAVATAFAPTYTSLLGFRLALGIFQQGTGITSAIMLVELLPAEKASLPFNRSWWKILSDGLDVHGKTQQTERLTKKAAKRNGVQMPRQFSGCTERLPKKIVVVPSCPKPKVSGQWT</sequence>
<keyword evidence="4 5" id="KW-0472">Membrane</keyword>
<dbReference type="AlphaFoldDB" id="A0AAE0YHR8"/>
<dbReference type="Pfam" id="PF00083">
    <property type="entry name" value="Sugar_tr"/>
    <property type="match status" value="1"/>
</dbReference>
<dbReference type="InterPro" id="IPR005828">
    <property type="entry name" value="MFS_sugar_transport-like"/>
</dbReference>
<dbReference type="EMBL" id="JAWDGP010006145">
    <property type="protein sequence ID" value="KAK3746432.1"/>
    <property type="molecule type" value="Genomic_DNA"/>
</dbReference>
<name>A0AAE0YHR8_9GAST</name>
<dbReference type="PANTHER" id="PTHR24064">
    <property type="entry name" value="SOLUTE CARRIER FAMILY 22 MEMBER"/>
    <property type="match status" value="1"/>
</dbReference>
<evidence type="ECO:0000256" key="4">
    <source>
        <dbReference type="ARBA" id="ARBA00023136"/>
    </source>
</evidence>
<dbReference type="GO" id="GO:0016020">
    <property type="term" value="C:membrane"/>
    <property type="evidence" value="ECO:0007669"/>
    <property type="project" value="UniProtKB-SubCell"/>
</dbReference>
<protein>
    <recommendedName>
        <fullName evidence="8">Major facilitator superfamily (MFS) profile domain-containing protein</fullName>
    </recommendedName>
</protein>
<comment type="subcellular location">
    <subcellularLocation>
        <location evidence="1">Membrane</location>
        <topology evidence="1">Multi-pass membrane protein</topology>
    </subcellularLocation>
</comment>
<feature type="transmembrane region" description="Helical" evidence="5">
    <location>
        <begin position="131"/>
        <end position="149"/>
    </location>
</feature>
<feature type="transmembrane region" description="Helical" evidence="5">
    <location>
        <begin position="156"/>
        <end position="177"/>
    </location>
</feature>
<dbReference type="SUPFAM" id="SSF103473">
    <property type="entry name" value="MFS general substrate transporter"/>
    <property type="match status" value="1"/>
</dbReference>
<dbReference type="GO" id="GO:0022857">
    <property type="term" value="F:transmembrane transporter activity"/>
    <property type="evidence" value="ECO:0007669"/>
    <property type="project" value="InterPro"/>
</dbReference>
<evidence type="ECO:0000256" key="3">
    <source>
        <dbReference type="ARBA" id="ARBA00022989"/>
    </source>
</evidence>
<keyword evidence="7" id="KW-1185">Reference proteome</keyword>